<reference evidence="1 2" key="2">
    <citation type="journal article" date="2010" name="Nucleic Acids Res.">
        <title>BeetleBase in 2010: revisions to provide comprehensive genomic information for Tribolium castaneum.</title>
        <authorList>
            <person name="Kim H.S."/>
            <person name="Murphy T."/>
            <person name="Xia J."/>
            <person name="Caragea D."/>
            <person name="Park Y."/>
            <person name="Beeman R.W."/>
            <person name="Lorenzen M.D."/>
            <person name="Butcher S."/>
            <person name="Manak J.R."/>
            <person name="Brown S.J."/>
        </authorList>
    </citation>
    <scope>NUCLEOTIDE SEQUENCE [LARGE SCALE GENOMIC DNA]</scope>
    <source>
        <strain evidence="1 2">Georgia GA2</strain>
    </source>
</reference>
<dbReference type="Proteomes" id="UP000007266">
    <property type="component" value="Unassembled WGS sequence"/>
</dbReference>
<dbReference type="OrthoDB" id="10313463at2759"/>
<evidence type="ECO:0000313" key="2">
    <source>
        <dbReference type="Proteomes" id="UP000007266"/>
    </source>
</evidence>
<gene>
    <name evidence="1" type="primary">AUGUSTUS-3.0.2_06895</name>
    <name evidence="1" type="ORF">TcasGA2_TC006895</name>
</gene>
<dbReference type="KEGG" id="tca:103312837"/>
<proteinExistence type="predicted"/>
<evidence type="ECO:0000313" key="1">
    <source>
        <dbReference type="EMBL" id="EFA12005.2"/>
    </source>
</evidence>
<dbReference type="HOGENOM" id="CLU_1087150_0_0_1"/>
<name>D7EII2_TRICA</name>
<sequence>MSFLRIGSSKRYNVTNSPPPFHLRALHAPVIAELKQLHTTPQQFDLKVRLEFLKSQARTIERQIVSDLRQVHNLHRQEIALLRDEFRTRNLTFQRDLEHYFRQQKSHIESVVYKYAVEMLELDPSSGKEIEKLMKRMMDELGVEAEEVVWGGKRRKWWACGCF</sequence>
<keyword evidence="2" id="KW-1185">Reference proteome</keyword>
<accession>D7EII2</accession>
<protein>
    <submittedName>
        <fullName evidence="1">Uncharacterized protein</fullName>
    </submittedName>
</protein>
<reference evidence="1 2" key="1">
    <citation type="journal article" date="2008" name="Nature">
        <title>The genome of the model beetle and pest Tribolium castaneum.</title>
        <authorList>
            <consortium name="Tribolium Genome Sequencing Consortium"/>
            <person name="Richards S."/>
            <person name="Gibbs R.A."/>
            <person name="Weinstock G.M."/>
            <person name="Brown S.J."/>
            <person name="Denell R."/>
            <person name="Beeman R.W."/>
            <person name="Gibbs R."/>
            <person name="Beeman R.W."/>
            <person name="Brown S.J."/>
            <person name="Bucher G."/>
            <person name="Friedrich M."/>
            <person name="Grimmelikhuijzen C.J."/>
            <person name="Klingler M."/>
            <person name="Lorenzen M."/>
            <person name="Richards S."/>
            <person name="Roth S."/>
            <person name="Schroder R."/>
            <person name="Tautz D."/>
            <person name="Zdobnov E.M."/>
            <person name="Muzny D."/>
            <person name="Gibbs R.A."/>
            <person name="Weinstock G.M."/>
            <person name="Attaway T."/>
            <person name="Bell S."/>
            <person name="Buhay C.J."/>
            <person name="Chandrabose M.N."/>
            <person name="Chavez D."/>
            <person name="Clerk-Blankenburg K.P."/>
            <person name="Cree A."/>
            <person name="Dao M."/>
            <person name="Davis C."/>
            <person name="Chacko J."/>
            <person name="Dinh H."/>
            <person name="Dugan-Rocha S."/>
            <person name="Fowler G."/>
            <person name="Garner T.T."/>
            <person name="Garnes J."/>
            <person name="Gnirke A."/>
            <person name="Hawes A."/>
            <person name="Hernandez J."/>
            <person name="Hines S."/>
            <person name="Holder M."/>
            <person name="Hume J."/>
            <person name="Jhangiani S.N."/>
            <person name="Joshi V."/>
            <person name="Khan Z.M."/>
            <person name="Jackson L."/>
            <person name="Kovar C."/>
            <person name="Kowis A."/>
            <person name="Lee S."/>
            <person name="Lewis L.R."/>
            <person name="Margolis J."/>
            <person name="Morgan M."/>
            <person name="Nazareth L.V."/>
            <person name="Nguyen N."/>
            <person name="Okwuonu G."/>
            <person name="Parker D."/>
            <person name="Richards S."/>
            <person name="Ruiz S.J."/>
            <person name="Santibanez J."/>
            <person name="Savard J."/>
            <person name="Scherer S.E."/>
            <person name="Schneider B."/>
            <person name="Sodergren E."/>
            <person name="Tautz D."/>
            <person name="Vattahil S."/>
            <person name="Villasana D."/>
            <person name="White C.S."/>
            <person name="Wright R."/>
            <person name="Park Y."/>
            <person name="Beeman R.W."/>
            <person name="Lord J."/>
            <person name="Oppert B."/>
            <person name="Lorenzen M."/>
            <person name="Brown S."/>
            <person name="Wang L."/>
            <person name="Savard J."/>
            <person name="Tautz D."/>
            <person name="Richards S."/>
            <person name="Weinstock G."/>
            <person name="Gibbs R.A."/>
            <person name="Liu Y."/>
            <person name="Worley K."/>
            <person name="Weinstock G."/>
            <person name="Elsik C.G."/>
            <person name="Reese J.T."/>
            <person name="Elhaik E."/>
            <person name="Landan G."/>
            <person name="Graur D."/>
            <person name="Arensburger P."/>
            <person name="Atkinson P."/>
            <person name="Beeman R.W."/>
            <person name="Beidler J."/>
            <person name="Brown S.J."/>
            <person name="Demuth J.P."/>
            <person name="Drury D.W."/>
            <person name="Du Y.Z."/>
            <person name="Fujiwara H."/>
            <person name="Lorenzen M."/>
            <person name="Maselli V."/>
            <person name="Osanai M."/>
            <person name="Park Y."/>
            <person name="Robertson H.M."/>
            <person name="Tu Z."/>
            <person name="Wang J.J."/>
            <person name="Wang S."/>
            <person name="Richards S."/>
            <person name="Song H."/>
            <person name="Zhang L."/>
            <person name="Sodergren E."/>
            <person name="Werner D."/>
            <person name="Stanke M."/>
            <person name="Morgenstern B."/>
            <person name="Solovyev V."/>
            <person name="Kosarev P."/>
            <person name="Brown G."/>
            <person name="Chen H.C."/>
            <person name="Ermolaeva O."/>
            <person name="Hlavina W."/>
            <person name="Kapustin Y."/>
            <person name="Kiryutin B."/>
            <person name="Kitts P."/>
            <person name="Maglott D."/>
            <person name="Pruitt K."/>
            <person name="Sapojnikov V."/>
            <person name="Souvorov A."/>
            <person name="Mackey A.J."/>
            <person name="Waterhouse R.M."/>
            <person name="Wyder S."/>
            <person name="Zdobnov E.M."/>
            <person name="Zdobnov E.M."/>
            <person name="Wyder S."/>
            <person name="Kriventseva E.V."/>
            <person name="Kadowaki T."/>
            <person name="Bork P."/>
            <person name="Aranda M."/>
            <person name="Bao R."/>
            <person name="Beermann A."/>
            <person name="Berns N."/>
            <person name="Bolognesi R."/>
            <person name="Bonneton F."/>
            <person name="Bopp D."/>
            <person name="Brown S.J."/>
            <person name="Bucher G."/>
            <person name="Butts T."/>
            <person name="Chaumot A."/>
            <person name="Denell R.E."/>
            <person name="Ferrier D.E."/>
            <person name="Friedrich M."/>
            <person name="Gordon C.M."/>
            <person name="Jindra M."/>
            <person name="Klingler M."/>
            <person name="Lan Q."/>
            <person name="Lattorff H.M."/>
            <person name="Laudet V."/>
            <person name="von Levetsow C."/>
            <person name="Liu Z."/>
            <person name="Lutz R."/>
            <person name="Lynch J.A."/>
            <person name="da Fonseca R.N."/>
            <person name="Posnien N."/>
            <person name="Reuter R."/>
            <person name="Roth S."/>
            <person name="Savard J."/>
            <person name="Schinko J.B."/>
            <person name="Schmitt C."/>
            <person name="Schoppmeier M."/>
            <person name="Schroder R."/>
            <person name="Shippy T.D."/>
            <person name="Simonnet F."/>
            <person name="Marques-Souza H."/>
            <person name="Tautz D."/>
            <person name="Tomoyasu Y."/>
            <person name="Trauner J."/>
            <person name="Van der Zee M."/>
            <person name="Vervoort M."/>
            <person name="Wittkopp N."/>
            <person name="Wimmer E.A."/>
            <person name="Yang X."/>
            <person name="Jones A.K."/>
            <person name="Sattelle D.B."/>
            <person name="Ebert P.R."/>
            <person name="Nelson D."/>
            <person name="Scott J.G."/>
            <person name="Beeman R.W."/>
            <person name="Muthukrishnan S."/>
            <person name="Kramer K.J."/>
            <person name="Arakane Y."/>
            <person name="Beeman R.W."/>
            <person name="Zhu Q."/>
            <person name="Hogenkamp D."/>
            <person name="Dixit R."/>
            <person name="Oppert B."/>
            <person name="Jiang H."/>
            <person name="Zou Z."/>
            <person name="Marshall J."/>
            <person name="Elpidina E."/>
            <person name="Vinokurov K."/>
            <person name="Oppert C."/>
            <person name="Zou Z."/>
            <person name="Evans J."/>
            <person name="Lu Z."/>
            <person name="Zhao P."/>
            <person name="Sumathipala N."/>
            <person name="Altincicek B."/>
            <person name="Vilcinskas A."/>
            <person name="Williams M."/>
            <person name="Hultmark D."/>
            <person name="Hetru C."/>
            <person name="Jiang H."/>
            <person name="Grimmelikhuijzen C.J."/>
            <person name="Hauser F."/>
            <person name="Cazzamali G."/>
            <person name="Williamson M."/>
            <person name="Park Y."/>
            <person name="Li B."/>
            <person name="Tanaka Y."/>
            <person name="Predel R."/>
            <person name="Neupert S."/>
            <person name="Schachtner J."/>
            <person name="Verleyen P."/>
            <person name="Raible F."/>
            <person name="Bork P."/>
            <person name="Friedrich M."/>
            <person name="Walden K.K."/>
            <person name="Robertson H.M."/>
            <person name="Angeli S."/>
            <person name="Foret S."/>
            <person name="Bucher G."/>
            <person name="Schuetz S."/>
            <person name="Maleszka R."/>
            <person name="Wimmer E.A."/>
            <person name="Beeman R.W."/>
            <person name="Lorenzen M."/>
            <person name="Tomoyasu Y."/>
            <person name="Miller S.C."/>
            <person name="Grossmann D."/>
            <person name="Bucher G."/>
        </authorList>
    </citation>
    <scope>NUCLEOTIDE SEQUENCE [LARGE SCALE GENOMIC DNA]</scope>
    <source>
        <strain evidence="1 2">Georgia GA2</strain>
    </source>
</reference>
<dbReference type="AlphaFoldDB" id="D7EII2"/>
<organism evidence="1 2">
    <name type="scientific">Tribolium castaneum</name>
    <name type="common">Red flour beetle</name>
    <dbReference type="NCBI Taxonomy" id="7070"/>
    <lineage>
        <taxon>Eukaryota</taxon>
        <taxon>Metazoa</taxon>
        <taxon>Ecdysozoa</taxon>
        <taxon>Arthropoda</taxon>
        <taxon>Hexapoda</taxon>
        <taxon>Insecta</taxon>
        <taxon>Pterygota</taxon>
        <taxon>Neoptera</taxon>
        <taxon>Endopterygota</taxon>
        <taxon>Coleoptera</taxon>
        <taxon>Polyphaga</taxon>
        <taxon>Cucujiformia</taxon>
        <taxon>Tenebrionidae</taxon>
        <taxon>Tenebrionidae incertae sedis</taxon>
        <taxon>Tribolium</taxon>
    </lineage>
</organism>
<dbReference type="InParanoid" id="D7EII2"/>
<dbReference type="EMBL" id="KQ972666">
    <property type="protein sequence ID" value="EFA12005.2"/>
    <property type="molecule type" value="Genomic_DNA"/>
</dbReference>